<keyword evidence="4" id="KW-1133">Transmembrane helix</keyword>
<evidence type="ECO:0000313" key="6">
    <source>
        <dbReference type="Proteomes" id="UP001516400"/>
    </source>
</evidence>
<name>A0ABD2MV66_9CUCU</name>
<accession>A0ABD2MV66</accession>
<evidence type="ECO:0000256" key="3">
    <source>
        <dbReference type="SAM" id="MobiDB-lite"/>
    </source>
</evidence>
<evidence type="ECO:0000256" key="4">
    <source>
        <dbReference type="SAM" id="Phobius"/>
    </source>
</evidence>
<protein>
    <recommendedName>
        <fullName evidence="7">Transport and Golgi organization protein 1</fullName>
    </recommendedName>
</protein>
<keyword evidence="4" id="KW-0812">Transmembrane</keyword>
<feature type="region of interest" description="Disordered" evidence="3">
    <location>
        <begin position="622"/>
        <end position="801"/>
    </location>
</feature>
<comment type="caution">
    <text evidence="5">The sequence shown here is derived from an EMBL/GenBank/DDBJ whole genome shotgun (WGS) entry which is preliminary data.</text>
</comment>
<dbReference type="InterPro" id="IPR051500">
    <property type="entry name" value="cTAGE_MIA/OTOR"/>
</dbReference>
<dbReference type="AlphaFoldDB" id="A0ABD2MV66"/>
<proteinExistence type="predicted"/>
<keyword evidence="4" id="KW-0472">Membrane</keyword>
<feature type="region of interest" description="Disordered" evidence="3">
    <location>
        <begin position="1"/>
        <end position="24"/>
    </location>
</feature>
<feature type="compositionally biased region" description="Pro residues" evidence="3">
    <location>
        <begin position="672"/>
        <end position="703"/>
    </location>
</feature>
<keyword evidence="1 2" id="KW-0175">Coiled coil</keyword>
<gene>
    <name evidence="5" type="ORF">HHI36_009372</name>
</gene>
<feature type="coiled-coil region" evidence="2">
    <location>
        <begin position="440"/>
        <end position="488"/>
    </location>
</feature>
<evidence type="ECO:0000256" key="2">
    <source>
        <dbReference type="SAM" id="Coils"/>
    </source>
</evidence>
<feature type="coiled-coil region" evidence="2">
    <location>
        <begin position="214"/>
        <end position="284"/>
    </location>
</feature>
<evidence type="ECO:0008006" key="7">
    <source>
        <dbReference type="Google" id="ProtNLM"/>
    </source>
</evidence>
<dbReference type="PANTHER" id="PTHR23158">
    <property type="entry name" value="MELANOMA INHIBITORY ACTIVITY-RELATED"/>
    <property type="match status" value="1"/>
</dbReference>
<feature type="compositionally biased region" description="Low complexity" evidence="3">
    <location>
        <begin position="726"/>
        <end position="742"/>
    </location>
</feature>
<feature type="region of interest" description="Disordered" evidence="3">
    <location>
        <begin position="81"/>
        <end position="106"/>
    </location>
</feature>
<reference evidence="5 6" key="1">
    <citation type="journal article" date="2021" name="BMC Biol.">
        <title>Horizontally acquired antibacterial genes associated with adaptive radiation of ladybird beetles.</title>
        <authorList>
            <person name="Li H.S."/>
            <person name="Tang X.F."/>
            <person name="Huang Y.H."/>
            <person name="Xu Z.Y."/>
            <person name="Chen M.L."/>
            <person name="Du X.Y."/>
            <person name="Qiu B.Y."/>
            <person name="Chen P.T."/>
            <person name="Zhang W."/>
            <person name="Slipinski A."/>
            <person name="Escalona H.E."/>
            <person name="Waterhouse R.M."/>
            <person name="Zwick A."/>
            <person name="Pang H."/>
        </authorList>
    </citation>
    <scope>NUCLEOTIDE SEQUENCE [LARGE SCALE GENOMIC DNA]</scope>
    <source>
        <strain evidence="5">SYSU2018</strain>
    </source>
</reference>
<organism evidence="5 6">
    <name type="scientific">Cryptolaemus montrouzieri</name>
    <dbReference type="NCBI Taxonomy" id="559131"/>
    <lineage>
        <taxon>Eukaryota</taxon>
        <taxon>Metazoa</taxon>
        <taxon>Ecdysozoa</taxon>
        <taxon>Arthropoda</taxon>
        <taxon>Hexapoda</taxon>
        <taxon>Insecta</taxon>
        <taxon>Pterygota</taxon>
        <taxon>Neoptera</taxon>
        <taxon>Endopterygota</taxon>
        <taxon>Coleoptera</taxon>
        <taxon>Polyphaga</taxon>
        <taxon>Cucujiformia</taxon>
        <taxon>Coccinelloidea</taxon>
        <taxon>Coccinellidae</taxon>
        <taxon>Scymninae</taxon>
        <taxon>Scymnini</taxon>
        <taxon>Cryptolaemus</taxon>
    </lineage>
</organism>
<keyword evidence="6" id="KW-1185">Reference proteome</keyword>
<feature type="coiled-coil region" evidence="2">
    <location>
        <begin position="549"/>
        <end position="622"/>
    </location>
</feature>
<feature type="coiled-coil region" evidence="2">
    <location>
        <begin position="309"/>
        <end position="414"/>
    </location>
</feature>
<dbReference type="PANTHER" id="PTHR23158:SF33">
    <property type="entry name" value="TRANSPORT AND GOLGI ORGANIZATION PROTEIN 1"/>
    <property type="match status" value="1"/>
</dbReference>
<sequence>MDDNQNTHQNIKDEEQGIIEETPLSNNTDYIPIITENNYENQQQINIDSVNHQSEYKYTSIDTESFTSDKLNEKVDVDNFHTENQVNKQKSDGQENNDGIETGNDAPGIFTYFTKSSEENIEAPLTVEYSKEEEVSDENSERKMTDDYMDEKIDKDDFCIKTSTSFEHFPMELPNFGADFFLYLVTTAISVIIFMLGYLALDKSRREGPLIAKINKLEKEYLIAIREKEILAEEAENGIQKQDLVSSQEFLNLKQCYEDVVKEKLEMEDQIQTLEKELENSTEVGLELNRMLSDILSSENAGETLMTTIEGLQAQLAEQQGIVSNMKETLSLKETENHELNLDLDITNKKVVELQSELDKLLLNVIKVEEEKELQEKSFKSEIIDLKGKIDSLTEKLEQNQTECEKKIYELEHNLQLKIKEYDGLKNGIQRMKDNKKANNLESLVEVTSIKAELEQLEAEYQVNVENLRREKEINSILEKRTKHAEDEVEVIKGRFDEADKARLELETKLQVLTNYFKEKEAQLQKELTKYESMWSAKQGEATSTSERIKYLQSEVQNYKAQNESLKQEIISQEVELKSQISVLEKKVHENWVSARQAERRLEDVKQEAAQLRNRLTLRERALQEDKTHNRMQSPLEQNPDLPMSPLHMESPSSPPLLYSSRDHITKSPPILGMPPPFLPPPPGGPFLPPPHLSFMPPPPPDMFPGDHRPPPLGRMSSPPLNSRFSPGRSYSPYERSPSPSYDESEYGTSPVHHRRYSPFSERKNHRRMPKSSMGKINGNGAMSSGSNDSLDDINHSNSKV</sequence>
<feature type="compositionally biased region" description="Polar residues" evidence="3">
    <location>
        <begin position="82"/>
        <end position="99"/>
    </location>
</feature>
<dbReference type="EMBL" id="JABFTP020000021">
    <property type="protein sequence ID" value="KAL3270321.1"/>
    <property type="molecule type" value="Genomic_DNA"/>
</dbReference>
<feature type="transmembrane region" description="Helical" evidence="4">
    <location>
        <begin position="180"/>
        <end position="201"/>
    </location>
</feature>
<evidence type="ECO:0000313" key="5">
    <source>
        <dbReference type="EMBL" id="KAL3270321.1"/>
    </source>
</evidence>
<evidence type="ECO:0000256" key="1">
    <source>
        <dbReference type="ARBA" id="ARBA00023054"/>
    </source>
</evidence>
<dbReference type="Proteomes" id="UP001516400">
    <property type="component" value="Unassembled WGS sequence"/>
</dbReference>